<organism evidence="1 2">
    <name type="scientific">Paenibacillus hodogayensis</name>
    <dbReference type="NCBI Taxonomy" id="279208"/>
    <lineage>
        <taxon>Bacteria</taxon>
        <taxon>Bacillati</taxon>
        <taxon>Bacillota</taxon>
        <taxon>Bacilli</taxon>
        <taxon>Bacillales</taxon>
        <taxon>Paenibacillaceae</taxon>
        <taxon>Paenibacillus</taxon>
    </lineage>
</organism>
<dbReference type="Gene3D" id="2.60.120.200">
    <property type="match status" value="1"/>
</dbReference>
<evidence type="ECO:0000313" key="2">
    <source>
        <dbReference type="Proteomes" id="UP001589619"/>
    </source>
</evidence>
<comment type="caution">
    <text evidence="1">The sequence shown here is derived from an EMBL/GenBank/DDBJ whole genome shotgun (WGS) entry which is preliminary data.</text>
</comment>
<dbReference type="Proteomes" id="UP001589619">
    <property type="component" value="Unassembled WGS sequence"/>
</dbReference>
<gene>
    <name evidence="1" type="ORF">ACFFNY_27735</name>
</gene>
<evidence type="ECO:0000313" key="1">
    <source>
        <dbReference type="EMBL" id="MFB9755385.1"/>
    </source>
</evidence>
<dbReference type="PANTHER" id="PTHR35332">
    <property type="entry name" value="REGULATION OF ENOLASE PROTEIN 1"/>
    <property type="match status" value="1"/>
</dbReference>
<protein>
    <submittedName>
        <fullName evidence="1">DUF1349 domain-containing protein</fullName>
    </submittedName>
</protein>
<dbReference type="InterPro" id="IPR009784">
    <property type="entry name" value="DUF1349"/>
</dbReference>
<dbReference type="EMBL" id="JBHMAG010000018">
    <property type="protein sequence ID" value="MFB9755385.1"/>
    <property type="molecule type" value="Genomic_DNA"/>
</dbReference>
<keyword evidence="2" id="KW-1185">Reference proteome</keyword>
<dbReference type="Pfam" id="PF07081">
    <property type="entry name" value="DUF1349"/>
    <property type="match status" value="1"/>
</dbReference>
<name>A0ABV5W488_9BACL</name>
<dbReference type="SUPFAM" id="SSF49899">
    <property type="entry name" value="Concanavalin A-like lectins/glucanases"/>
    <property type="match status" value="1"/>
</dbReference>
<dbReference type="PANTHER" id="PTHR35332:SF2">
    <property type="entry name" value="REGULATION OF ENOLASE PROTEIN 1"/>
    <property type="match status" value="1"/>
</dbReference>
<accession>A0ABV5W488</accession>
<dbReference type="RefSeq" id="WP_344908280.1">
    <property type="nucleotide sequence ID" value="NZ_BAAAYO010000006.1"/>
</dbReference>
<dbReference type="InterPro" id="IPR013320">
    <property type="entry name" value="ConA-like_dom_sf"/>
</dbReference>
<proteinExistence type="predicted"/>
<reference evidence="1 2" key="1">
    <citation type="submission" date="2024-09" db="EMBL/GenBank/DDBJ databases">
        <authorList>
            <person name="Sun Q."/>
            <person name="Mori K."/>
        </authorList>
    </citation>
    <scope>NUCLEOTIDE SEQUENCE [LARGE SCALE GENOMIC DNA]</scope>
    <source>
        <strain evidence="1 2">JCM 12520</strain>
    </source>
</reference>
<sequence length="198" mass="22545">MRKERISWSSGSWSTDPLSCCEQDGKLVVEAREGSDFWQTSLYGFQRDNGHALLTGWKREDAVEVSFRLSGFDHLYDQAGLMLRYGPERWVKAGIEINDGVPHIGAVATERYSDWSLAPVPEWQRQNITVRASRLQDAVIVRARAGHGPWRTIRVCRLHAEYNWQAGPYLCAPTRAGFQVAFIGWVWTSPDIDVHTEP</sequence>